<reference evidence="2" key="1">
    <citation type="journal article" date="2022" name="Mol. Ecol. Resour.">
        <title>The genomes of chicory, endive, great burdock and yacon provide insights into Asteraceae palaeo-polyploidization history and plant inulin production.</title>
        <authorList>
            <person name="Fan W."/>
            <person name="Wang S."/>
            <person name="Wang H."/>
            <person name="Wang A."/>
            <person name="Jiang F."/>
            <person name="Liu H."/>
            <person name="Zhao H."/>
            <person name="Xu D."/>
            <person name="Zhang Y."/>
        </authorList>
    </citation>
    <scope>NUCLEOTIDE SEQUENCE [LARGE SCALE GENOMIC DNA]</scope>
    <source>
        <strain evidence="2">cv. Yunnan</strain>
    </source>
</reference>
<organism evidence="1 2">
    <name type="scientific">Smallanthus sonchifolius</name>
    <dbReference type="NCBI Taxonomy" id="185202"/>
    <lineage>
        <taxon>Eukaryota</taxon>
        <taxon>Viridiplantae</taxon>
        <taxon>Streptophyta</taxon>
        <taxon>Embryophyta</taxon>
        <taxon>Tracheophyta</taxon>
        <taxon>Spermatophyta</taxon>
        <taxon>Magnoliopsida</taxon>
        <taxon>eudicotyledons</taxon>
        <taxon>Gunneridae</taxon>
        <taxon>Pentapetalae</taxon>
        <taxon>asterids</taxon>
        <taxon>campanulids</taxon>
        <taxon>Asterales</taxon>
        <taxon>Asteraceae</taxon>
        <taxon>Asteroideae</taxon>
        <taxon>Heliantheae alliance</taxon>
        <taxon>Millerieae</taxon>
        <taxon>Smallanthus</taxon>
    </lineage>
</organism>
<proteinExistence type="predicted"/>
<dbReference type="EMBL" id="CM042034">
    <property type="protein sequence ID" value="KAI3762325.1"/>
    <property type="molecule type" value="Genomic_DNA"/>
</dbReference>
<name>A0ACB9EUB3_9ASTR</name>
<comment type="caution">
    <text evidence="1">The sequence shown here is derived from an EMBL/GenBank/DDBJ whole genome shotgun (WGS) entry which is preliminary data.</text>
</comment>
<dbReference type="Proteomes" id="UP001056120">
    <property type="component" value="Linkage Group LG17"/>
</dbReference>
<gene>
    <name evidence="1" type="ORF">L1987_52752</name>
</gene>
<reference evidence="1 2" key="2">
    <citation type="journal article" date="2022" name="Mol. Ecol. Resour.">
        <title>The genomes of chicory, endive, great burdock and yacon provide insights into Asteraceae paleo-polyploidization history and plant inulin production.</title>
        <authorList>
            <person name="Fan W."/>
            <person name="Wang S."/>
            <person name="Wang H."/>
            <person name="Wang A."/>
            <person name="Jiang F."/>
            <person name="Liu H."/>
            <person name="Zhao H."/>
            <person name="Xu D."/>
            <person name="Zhang Y."/>
        </authorList>
    </citation>
    <scope>NUCLEOTIDE SEQUENCE [LARGE SCALE GENOMIC DNA]</scope>
    <source>
        <strain evidence="2">cv. Yunnan</strain>
        <tissue evidence="1">Leaves</tissue>
    </source>
</reference>
<evidence type="ECO:0000313" key="1">
    <source>
        <dbReference type="EMBL" id="KAI3762325.1"/>
    </source>
</evidence>
<sequence>MKHINSKGGRKIEDGDGKNTMKNPEVVELEVDIKKLEYEIKSLKDEVETSKLRENTLEKENKYIKSERYMAMQRNEDLENMLKQLKLERDIQEDIKNLCNDELETKSVKKADAKQIEEWNFIYKTNRFYIKRRNGSIFYLNSIKEVLDLLIGDLKQMIHLKEVGRDISSKESDTILCMKKFIFDDEKMQPHYDHTPNTYTFEKSKEKCDKIQTFRKISSQKSHDVSHDDDPVYDETPQTISSVINKDAKLDSKECNEEKVEGKIFGKMSFDPPSFKLISQLTLEGYKEAKPMQNETEEDS</sequence>
<protein>
    <submittedName>
        <fullName evidence="1">Uncharacterized protein</fullName>
    </submittedName>
</protein>
<accession>A0ACB9EUB3</accession>
<keyword evidence="2" id="KW-1185">Reference proteome</keyword>
<evidence type="ECO:0000313" key="2">
    <source>
        <dbReference type="Proteomes" id="UP001056120"/>
    </source>
</evidence>